<dbReference type="EMBL" id="FQTV01000002">
    <property type="protein sequence ID" value="SHE63216.1"/>
    <property type="molecule type" value="Genomic_DNA"/>
</dbReference>
<evidence type="ECO:0000313" key="5">
    <source>
        <dbReference type="EMBL" id="SHE63216.1"/>
    </source>
</evidence>
<dbReference type="PRINTS" id="PR00038">
    <property type="entry name" value="HTHLUXR"/>
</dbReference>
<dbReference type="InterPro" id="IPR036388">
    <property type="entry name" value="WH-like_DNA-bd_sf"/>
</dbReference>
<dbReference type="PANTHER" id="PTHR44688">
    <property type="entry name" value="DNA-BINDING TRANSCRIPTIONAL ACTIVATOR DEVR_DOSR"/>
    <property type="match status" value="1"/>
</dbReference>
<dbReference type="PROSITE" id="PS00622">
    <property type="entry name" value="HTH_LUXR_1"/>
    <property type="match status" value="1"/>
</dbReference>
<dbReference type="PANTHER" id="PTHR44688:SF16">
    <property type="entry name" value="DNA-BINDING TRANSCRIPTIONAL ACTIVATOR DEVR_DOSR"/>
    <property type="match status" value="1"/>
</dbReference>
<keyword evidence="1" id="KW-0805">Transcription regulation</keyword>
<proteinExistence type="predicted"/>
<dbReference type="Proteomes" id="UP000184509">
    <property type="component" value="Unassembled WGS sequence"/>
</dbReference>
<dbReference type="InterPro" id="IPR000792">
    <property type="entry name" value="Tscrpt_reg_LuxR_C"/>
</dbReference>
<feature type="domain" description="HTH luxR-type" evidence="4">
    <location>
        <begin position="76"/>
        <end position="141"/>
    </location>
</feature>
<dbReference type="Gene3D" id="1.10.10.10">
    <property type="entry name" value="Winged helix-like DNA-binding domain superfamily/Winged helix DNA-binding domain"/>
    <property type="match status" value="1"/>
</dbReference>
<dbReference type="AlphaFoldDB" id="A0A1M4V2L1"/>
<accession>A0A1M4V2L1</accession>
<evidence type="ECO:0000256" key="1">
    <source>
        <dbReference type="ARBA" id="ARBA00023015"/>
    </source>
</evidence>
<dbReference type="GO" id="GO:0006355">
    <property type="term" value="P:regulation of DNA-templated transcription"/>
    <property type="evidence" value="ECO:0007669"/>
    <property type="project" value="InterPro"/>
</dbReference>
<keyword evidence="2" id="KW-0238">DNA-binding</keyword>
<dbReference type="STRING" id="1297750.SAMN05444405_102216"/>
<dbReference type="Pfam" id="PF00196">
    <property type="entry name" value="GerE"/>
    <property type="match status" value="1"/>
</dbReference>
<keyword evidence="3" id="KW-0804">Transcription</keyword>
<protein>
    <submittedName>
        <fullName evidence="5">Transcriptional regulator</fullName>
    </submittedName>
</protein>
<keyword evidence="6" id="KW-1185">Reference proteome</keyword>
<sequence>MDNINIVIVNPAFGGYFDVAKFKAETSATSKVVALVSSFVDKITLSKYDDTISIYDDQETLYGKINSLQSLPKKKSEEDDEMLSSREKEIVVCVVKGMTNKEIADNLFISVHTVITHRRNIAKKLQIHSPAGLTIYAIVNNLIEISEVKKNLI</sequence>
<dbReference type="CDD" id="cd06170">
    <property type="entry name" value="LuxR_C_like"/>
    <property type="match status" value="1"/>
</dbReference>
<reference evidence="5 6" key="1">
    <citation type="submission" date="2016-11" db="EMBL/GenBank/DDBJ databases">
        <authorList>
            <person name="Jaros S."/>
            <person name="Januszkiewicz K."/>
            <person name="Wedrychowicz H."/>
        </authorList>
    </citation>
    <scope>NUCLEOTIDE SEQUENCE [LARGE SCALE GENOMIC DNA]</scope>
    <source>
        <strain evidence="5 6">DSM 26991</strain>
    </source>
</reference>
<dbReference type="GO" id="GO:0003677">
    <property type="term" value="F:DNA binding"/>
    <property type="evidence" value="ECO:0007669"/>
    <property type="project" value="UniProtKB-KW"/>
</dbReference>
<dbReference type="PROSITE" id="PS50043">
    <property type="entry name" value="HTH_LUXR_2"/>
    <property type="match status" value="1"/>
</dbReference>
<dbReference type="SMART" id="SM00421">
    <property type="entry name" value="HTH_LUXR"/>
    <property type="match status" value="1"/>
</dbReference>
<evidence type="ECO:0000256" key="3">
    <source>
        <dbReference type="ARBA" id="ARBA00023163"/>
    </source>
</evidence>
<name>A0A1M4V2L1_9BACE</name>
<evidence type="ECO:0000259" key="4">
    <source>
        <dbReference type="PROSITE" id="PS50043"/>
    </source>
</evidence>
<gene>
    <name evidence="5" type="ORF">SAMN05444405_102216</name>
</gene>
<evidence type="ECO:0000313" key="6">
    <source>
        <dbReference type="Proteomes" id="UP000184509"/>
    </source>
</evidence>
<dbReference type="SUPFAM" id="SSF46894">
    <property type="entry name" value="C-terminal effector domain of the bipartite response regulators"/>
    <property type="match status" value="1"/>
</dbReference>
<dbReference type="InterPro" id="IPR016032">
    <property type="entry name" value="Sig_transdc_resp-reg_C-effctor"/>
</dbReference>
<organism evidence="5 6">
    <name type="scientific">Bacteroides luti</name>
    <dbReference type="NCBI Taxonomy" id="1297750"/>
    <lineage>
        <taxon>Bacteria</taxon>
        <taxon>Pseudomonadati</taxon>
        <taxon>Bacteroidota</taxon>
        <taxon>Bacteroidia</taxon>
        <taxon>Bacteroidales</taxon>
        <taxon>Bacteroidaceae</taxon>
        <taxon>Bacteroides</taxon>
    </lineage>
</organism>
<evidence type="ECO:0000256" key="2">
    <source>
        <dbReference type="ARBA" id="ARBA00023125"/>
    </source>
</evidence>